<feature type="domain" description="FRG" evidence="1">
    <location>
        <begin position="139"/>
        <end position="236"/>
    </location>
</feature>
<dbReference type="eggNOG" id="ENOG5032SNT">
    <property type="taxonomic scope" value="Bacteria"/>
</dbReference>
<gene>
    <name evidence="2" type="ORF">OAN307_c15830</name>
</gene>
<dbReference type="InterPro" id="IPR014966">
    <property type="entry name" value="FRG-dom"/>
</dbReference>
<dbReference type="HOGENOM" id="CLU_773470_0_0_5"/>
<dbReference type="KEGG" id="oat:OAN307_c15830"/>
<dbReference type="AlphaFoldDB" id="M9RA55"/>
<proteinExistence type="predicted"/>
<keyword evidence="3" id="KW-1185">Reference proteome</keyword>
<dbReference type="RefSeq" id="WP_015499291.1">
    <property type="nucleotide sequence ID" value="NC_020911.1"/>
</dbReference>
<dbReference type="EMBL" id="CP003740">
    <property type="protein sequence ID" value="AGI67256.1"/>
    <property type="molecule type" value="Genomic_DNA"/>
</dbReference>
<accession>M9RA55</accession>
<dbReference type="OrthoDB" id="9816036at2"/>
<sequence length="358" mass="40931">MFPYIVLDLDKSSGGSVGRATLISQDRDQPSASCSLEIKTNKKVFEKEVTFLPIDPLNGRRLNVAEVRDFFPNSTLPTTIKLRFERLSRNELRIKAVDESQATIQVVLNKESPPRFSYLDASYEVYNWKTFKEAVSEKQFHSFVFRGQAEPFSLQTTFHRTDRKDLVRYLEQDVRQLHHSISGVIDHVFNPDIPRDLGALLNLAQHHGFPTPLLDWTYSPFIAAWFAFSKFDKKRIKFSNREDKVRVFCLDKVELEKAWQFKSVGYSTPHTSLIDALPIENNRAVSQQGVLMLTNIQDVEDHIFNLGQAANTEMLTAFDLPASEAETALNELALMGITRSTLMPGLDSICSDLRHRLF</sequence>
<evidence type="ECO:0000259" key="1">
    <source>
        <dbReference type="SMART" id="SM00901"/>
    </source>
</evidence>
<dbReference type="Proteomes" id="UP000005307">
    <property type="component" value="Chromosome"/>
</dbReference>
<dbReference type="SMART" id="SM00901">
    <property type="entry name" value="FRG"/>
    <property type="match status" value="1"/>
</dbReference>
<evidence type="ECO:0000313" key="2">
    <source>
        <dbReference type="EMBL" id="AGI67256.1"/>
    </source>
</evidence>
<reference evidence="2 3" key="1">
    <citation type="journal article" date="2013" name="PLoS ONE">
        <title>Poles Apart: Arctic and Antarctic Octadecabacter strains Share High Genome Plasticity and a New Type of Xanthorhodopsin.</title>
        <authorList>
            <person name="Vollmers J."/>
            <person name="Voget S."/>
            <person name="Dietrich S."/>
            <person name="Gollnow K."/>
            <person name="Smits M."/>
            <person name="Meyer K."/>
            <person name="Brinkhoff T."/>
            <person name="Simon M."/>
            <person name="Daniel R."/>
        </authorList>
    </citation>
    <scope>NUCLEOTIDE SEQUENCE [LARGE SCALE GENOMIC DNA]</scope>
    <source>
        <strain evidence="2 3">307</strain>
    </source>
</reference>
<dbReference type="Pfam" id="PF08867">
    <property type="entry name" value="FRG"/>
    <property type="match status" value="1"/>
</dbReference>
<dbReference type="STRING" id="391626.OAN307_c15830"/>
<evidence type="ECO:0000313" key="3">
    <source>
        <dbReference type="Proteomes" id="UP000005307"/>
    </source>
</evidence>
<protein>
    <recommendedName>
        <fullName evidence="1">FRG domain-containing protein</fullName>
    </recommendedName>
</protein>
<organism evidence="2 3">
    <name type="scientific">Octadecabacter antarcticus 307</name>
    <dbReference type="NCBI Taxonomy" id="391626"/>
    <lineage>
        <taxon>Bacteria</taxon>
        <taxon>Pseudomonadati</taxon>
        <taxon>Pseudomonadota</taxon>
        <taxon>Alphaproteobacteria</taxon>
        <taxon>Rhodobacterales</taxon>
        <taxon>Roseobacteraceae</taxon>
        <taxon>Octadecabacter</taxon>
    </lineage>
</organism>
<name>M9RA55_9RHOB</name>